<dbReference type="Proteomes" id="UP000008068">
    <property type="component" value="Unassembled WGS sequence"/>
</dbReference>
<dbReference type="HOGENOM" id="CLU_855862_0_0_1"/>
<protein>
    <submittedName>
        <fullName evidence="2">Uncharacterized protein</fullName>
    </submittedName>
</protein>
<evidence type="ECO:0000313" key="3">
    <source>
        <dbReference type="Proteomes" id="UP000008068"/>
    </source>
</evidence>
<evidence type="ECO:0000256" key="1">
    <source>
        <dbReference type="SAM" id="MobiDB-lite"/>
    </source>
</evidence>
<dbReference type="AlphaFoldDB" id="G0MQV9"/>
<evidence type="ECO:0000313" key="2">
    <source>
        <dbReference type="EMBL" id="EGT41452.1"/>
    </source>
</evidence>
<sequence>MSKNTMASVLDGLFVISADKLSVTAEDIAKCQSVLNQMRFKAMEAQFLFVYCGDTIFKVAHDTIKEQIPTMKKAIRYGAGEYKMKSRGAKLFKIVIQKIKEFEAIEIKMEMKKLPSKTQELVDKWLEISAQENERVKQRKLAEIARMQKEFTRQKEALSYGVKVNEPAVILDNKDSKEDAQLIKIKQVLEKKAPAKKALWTGSKKFPVKHVEIMENKMAITKSTLKRTDGFSDLKKLVKPENVPFSDVKDVSKINKGLVSKMKASSQSKKAPSKQDVGVQTLLQWQLPTTSIAKELADDSSDSAIGHYGTSSSDEESKDSFEFDI</sequence>
<organism evidence="3">
    <name type="scientific">Caenorhabditis brenneri</name>
    <name type="common">Nematode worm</name>
    <dbReference type="NCBI Taxonomy" id="135651"/>
    <lineage>
        <taxon>Eukaryota</taxon>
        <taxon>Metazoa</taxon>
        <taxon>Ecdysozoa</taxon>
        <taxon>Nematoda</taxon>
        <taxon>Chromadorea</taxon>
        <taxon>Rhabditida</taxon>
        <taxon>Rhabditina</taxon>
        <taxon>Rhabditomorpha</taxon>
        <taxon>Rhabditoidea</taxon>
        <taxon>Rhabditidae</taxon>
        <taxon>Peloderinae</taxon>
        <taxon>Caenorhabditis</taxon>
    </lineage>
</organism>
<name>G0MQV9_CAEBE</name>
<reference evidence="3" key="1">
    <citation type="submission" date="2011-07" db="EMBL/GenBank/DDBJ databases">
        <authorList>
            <consortium name="Caenorhabditis brenneri Sequencing and Analysis Consortium"/>
            <person name="Wilson R.K."/>
        </authorList>
    </citation>
    <scope>NUCLEOTIDE SEQUENCE [LARGE SCALE GENOMIC DNA]</scope>
    <source>
        <strain evidence="3">PB2801</strain>
    </source>
</reference>
<gene>
    <name evidence="2" type="ORF">CAEBREN_16653</name>
</gene>
<keyword evidence="3" id="KW-1185">Reference proteome</keyword>
<dbReference type="InParanoid" id="G0MQV9"/>
<proteinExistence type="predicted"/>
<feature type="region of interest" description="Disordered" evidence="1">
    <location>
        <begin position="301"/>
        <end position="325"/>
    </location>
</feature>
<accession>G0MQV9</accession>
<dbReference type="EMBL" id="GL379807">
    <property type="protein sequence ID" value="EGT41452.1"/>
    <property type="molecule type" value="Genomic_DNA"/>
</dbReference>